<evidence type="ECO:0000256" key="1">
    <source>
        <dbReference type="SAM" id="Phobius"/>
    </source>
</evidence>
<proteinExistence type="predicted"/>
<accession>A0A0D1GEF6</accession>
<dbReference type="EMBL" id="JXIG01000628">
    <property type="protein sequence ID" value="KIT96435.1"/>
    <property type="molecule type" value="Genomic_DNA"/>
</dbReference>
<keyword evidence="1" id="KW-0812">Transmembrane</keyword>
<gene>
    <name evidence="3" type="ORF">CV021_07350</name>
    <name evidence="2" type="ORF">QU38_11430</name>
</gene>
<reference evidence="2 4" key="1">
    <citation type="submission" date="2015-01" db="EMBL/GenBank/DDBJ databases">
        <title>Characterization of Swiss Staphylococcus aureus strains involved in food poisoning.</title>
        <authorList>
            <person name="Crovadore J."/>
            <person name="Chablais R."/>
            <person name="Tonacini J."/>
            <person name="Schnyder B."/>
            <person name="Lefort F."/>
        </authorList>
    </citation>
    <scope>NUCLEOTIDE SEQUENCE [LARGE SCALE GENOMIC DNA]</scope>
    <source>
        <strain evidence="2 4">SA-120</strain>
    </source>
</reference>
<reference evidence="3 5" key="2">
    <citation type="submission" date="2017-11" db="EMBL/GenBank/DDBJ databases">
        <authorList>
            <person name="Founou R.C."/>
            <person name="Founou L."/>
            <person name="Allam M."/>
            <person name="Ismail A."/>
            <person name="Essack S.Y."/>
        </authorList>
    </citation>
    <scope>NUCLEOTIDE SEQUENCE [LARGE SCALE GENOMIC DNA]</scope>
    <source>
        <strain evidence="3 5">G703N2B1</strain>
    </source>
</reference>
<evidence type="ECO:0000313" key="3">
    <source>
        <dbReference type="EMBL" id="PPJ74669.1"/>
    </source>
</evidence>
<name>A0A0D1GEF6_STAAU</name>
<feature type="transmembrane region" description="Helical" evidence="1">
    <location>
        <begin position="36"/>
        <end position="55"/>
    </location>
</feature>
<evidence type="ECO:0000313" key="5">
    <source>
        <dbReference type="Proteomes" id="UP000238775"/>
    </source>
</evidence>
<keyword evidence="1" id="KW-1133">Transmembrane helix</keyword>
<dbReference type="Proteomes" id="UP000238775">
    <property type="component" value="Unassembled WGS sequence"/>
</dbReference>
<comment type="caution">
    <text evidence="3">The sequence shown here is derived from an EMBL/GenBank/DDBJ whole genome shotgun (WGS) entry which is preliminary data.</text>
</comment>
<dbReference type="AlphaFoldDB" id="A0A0D1GEF6"/>
<dbReference type="EMBL" id="PGWZ01000362">
    <property type="protein sequence ID" value="PPJ74669.1"/>
    <property type="molecule type" value="Genomic_DNA"/>
</dbReference>
<evidence type="ECO:0000313" key="2">
    <source>
        <dbReference type="EMBL" id="KIT96435.1"/>
    </source>
</evidence>
<evidence type="ECO:0000313" key="4">
    <source>
        <dbReference type="Proteomes" id="UP000032274"/>
    </source>
</evidence>
<organism evidence="3 5">
    <name type="scientific">Staphylococcus aureus</name>
    <dbReference type="NCBI Taxonomy" id="1280"/>
    <lineage>
        <taxon>Bacteria</taxon>
        <taxon>Bacillati</taxon>
        <taxon>Bacillota</taxon>
        <taxon>Bacilli</taxon>
        <taxon>Bacillales</taxon>
        <taxon>Staphylococcaceae</taxon>
        <taxon>Staphylococcus</taxon>
    </lineage>
</organism>
<sequence>MLESLYRKIQIVLIILTAVVCFNGLLNTNVTLKTNINIFVFSGILLLAFICWAYVKLNKFK</sequence>
<dbReference type="Proteomes" id="UP000032274">
    <property type="component" value="Unassembled WGS sequence"/>
</dbReference>
<keyword evidence="1" id="KW-0472">Membrane</keyword>
<feature type="transmembrane region" description="Helical" evidence="1">
    <location>
        <begin position="12"/>
        <end position="30"/>
    </location>
</feature>
<protein>
    <submittedName>
        <fullName evidence="3">Uncharacterized protein</fullName>
    </submittedName>
</protein>